<dbReference type="AlphaFoldDB" id="A0AAV2L8K7"/>
<sequence length="121" mass="13443">MFSHTHRHAHTQTDVGCCVVVKASFELIRKHRSEVSCGNLASHFHRENHFRNKTSSDLQHEPEAGATDPPLQPPLYSPPSAAPPLQPPFCSPPSAEPPLQTTNPALSEVRRPWGCFQITLF</sequence>
<keyword evidence="3" id="KW-1185">Reference proteome</keyword>
<name>A0AAV2L8K7_KNICA</name>
<evidence type="ECO:0000313" key="3">
    <source>
        <dbReference type="Proteomes" id="UP001497482"/>
    </source>
</evidence>
<evidence type="ECO:0000256" key="1">
    <source>
        <dbReference type="SAM" id="MobiDB-lite"/>
    </source>
</evidence>
<protein>
    <submittedName>
        <fullName evidence="2">Uncharacterized protein</fullName>
    </submittedName>
</protein>
<accession>A0AAV2L8K7</accession>
<evidence type="ECO:0000313" key="2">
    <source>
        <dbReference type="EMBL" id="CAL1597443.1"/>
    </source>
</evidence>
<feature type="compositionally biased region" description="Pro residues" evidence="1">
    <location>
        <begin position="70"/>
        <end position="96"/>
    </location>
</feature>
<dbReference type="Proteomes" id="UP001497482">
    <property type="component" value="Chromosome 21"/>
</dbReference>
<feature type="region of interest" description="Disordered" evidence="1">
    <location>
        <begin position="48"/>
        <end position="106"/>
    </location>
</feature>
<gene>
    <name evidence="2" type="ORF">KC01_LOCUS25948</name>
</gene>
<reference evidence="2 3" key="1">
    <citation type="submission" date="2024-04" db="EMBL/GenBank/DDBJ databases">
        <authorList>
            <person name="Waldvogel A.-M."/>
            <person name="Schoenle A."/>
        </authorList>
    </citation>
    <scope>NUCLEOTIDE SEQUENCE [LARGE SCALE GENOMIC DNA]</scope>
</reference>
<dbReference type="EMBL" id="OZ035843">
    <property type="protein sequence ID" value="CAL1597443.1"/>
    <property type="molecule type" value="Genomic_DNA"/>
</dbReference>
<organism evidence="2 3">
    <name type="scientific">Knipowitschia caucasica</name>
    <name type="common">Caucasian dwarf goby</name>
    <name type="synonym">Pomatoschistus caucasicus</name>
    <dbReference type="NCBI Taxonomy" id="637954"/>
    <lineage>
        <taxon>Eukaryota</taxon>
        <taxon>Metazoa</taxon>
        <taxon>Chordata</taxon>
        <taxon>Craniata</taxon>
        <taxon>Vertebrata</taxon>
        <taxon>Euteleostomi</taxon>
        <taxon>Actinopterygii</taxon>
        <taxon>Neopterygii</taxon>
        <taxon>Teleostei</taxon>
        <taxon>Neoteleostei</taxon>
        <taxon>Acanthomorphata</taxon>
        <taxon>Gobiaria</taxon>
        <taxon>Gobiiformes</taxon>
        <taxon>Gobioidei</taxon>
        <taxon>Gobiidae</taxon>
        <taxon>Gobiinae</taxon>
        <taxon>Knipowitschia</taxon>
    </lineage>
</organism>
<proteinExistence type="predicted"/>